<gene>
    <name evidence="2" type="ordered locus">TP02_0814</name>
</gene>
<dbReference type="VEuPathDB" id="PiroplasmaDB:TpMuguga_02g00814"/>
<dbReference type="EMBL" id="AAGK01000002">
    <property type="protein sequence ID" value="EAN33099.1"/>
    <property type="molecule type" value="Genomic_DNA"/>
</dbReference>
<evidence type="ECO:0000313" key="3">
    <source>
        <dbReference type="Proteomes" id="UP000001949"/>
    </source>
</evidence>
<dbReference type="InParanoid" id="Q4N424"/>
<dbReference type="KEGG" id="tpv:TP02_0814"/>
<evidence type="ECO:0000256" key="1">
    <source>
        <dbReference type="SAM" id="SignalP"/>
    </source>
</evidence>
<comment type="caution">
    <text evidence="2">The sequence shown here is derived from an EMBL/GenBank/DDBJ whole genome shotgun (WGS) entry which is preliminary data.</text>
</comment>
<protein>
    <submittedName>
        <fullName evidence="2">Uncharacterized protein</fullName>
    </submittedName>
</protein>
<feature type="signal peptide" evidence="1">
    <location>
        <begin position="1"/>
        <end position="15"/>
    </location>
</feature>
<proteinExistence type="predicted"/>
<accession>Q4N424</accession>
<sequence>MRIICVLIFVEIITCFNTNSIDYKLARFRVYSKNPPYDKKRREQRRSKRLKQVLPAENIALEMKNQAMISRALVMQNQIFGPRLSQVPGDGGKIPDLEESRDKYTHVKNYYSSYYNTYIDKNAPSTVNKFNTTTNTVNDLVNAGNTTMATSVDTADTNDNDVKKDNYGEFFNNEAETINKILKDPNATFGEFEGQKPAVKRPFYKEFEGFHPDSSYIRATMKRSIAAYKDDIEEDYEGTQSYCGLKYETLLSHLTPENMELVRQMEIEVKQGELSPDNPILDLDIDTNDEMDDEFYLNQ</sequence>
<dbReference type="Proteomes" id="UP000001949">
    <property type="component" value="Unassembled WGS sequence"/>
</dbReference>
<dbReference type="RefSeq" id="XP_765382.1">
    <property type="nucleotide sequence ID" value="XM_760289.1"/>
</dbReference>
<reference evidence="2 3" key="1">
    <citation type="journal article" date="2005" name="Science">
        <title>Genome sequence of Theileria parva, a bovine pathogen that transforms lymphocytes.</title>
        <authorList>
            <person name="Gardner M.J."/>
            <person name="Bishop R."/>
            <person name="Shah T."/>
            <person name="de Villiers E.P."/>
            <person name="Carlton J.M."/>
            <person name="Hall N."/>
            <person name="Ren Q."/>
            <person name="Paulsen I.T."/>
            <person name="Pain A."/>
            <person name="Berriman M."/>
            <person name="Wilson R.J.M."/>
            <person name="Sato S."/>
            <person name="Ralph S.A."/>
            <person name="Mann D.J."/>
            <person name="Xiong Z."/>
            <person name="Shallom S.J."/>
            <person name="Weidman J."/>
            <person name="Jiang L."/>
            <person name="Lynn J."/>
            <person name="Weaver B."/>
            <person name="Shoaibi A."/>
            <person name="Domingo A.R."/>
            <person name="Wasawo D."/>
            <person name="Crabtree J."/>
            <person name="Wortman J.R."/>
            <person name="Haas B."/>
            <person name="Angiuoli S.V."/>
            <person name="Creasy T.H."/>
            <person name="Lu C."/>
            <person name="Suh B."/>
            <person name="Silva J.C."/>
            <person name="Utterback T.R."/>
            <person name="Feldblyum T.V."/>
            <person name="Pertea M."/>
            <person name="Allen J."/>
            <person name="Nierman W.C."/>
            <person name="Taracha E.L.N."/>
            <person name="Salzberg S.L."/>
            <person name="White O.R."/>
            <person name="Fitzhugh H.A."/>
            <person name="Morzaria S."/>
            <person name="Venter J.C."/>
            <person name="Fraser C.M."/>
            <person name="Nene V."/>
        </authorList>
    </citation>
    <scope>NUCLEOTIDE SEQUENCE [LARGE SCALE GENOMIC DNA]</scope>
    <source>
        <strain evidence="2 3">Muguga</strain>
    </source>
</reference>
<name>Q4N424_THEPA</name>
<evidence type="ECO:0000313" key="2">
    <source>
        <dbReference type="EMBL" id="EAN33099.1"/>
    </source>
</evidence>
<feature type="chain" id="PRO_5012859014" evidence="1">
    <location>
        <begin position="16"/>
        <end position="299"/>
    </location>
</feature>
<organism evidence="2 3">
    <name type="scientific">Theileria parva</name>
    <name type="common">East coast fever infection agent</name>
    <dbReference type="NCBI Taxonomy" id="5875"/>
    <lineage>
        <taxon>Eukaryota</taxon>
        <taxon>Sar</taxon>
        <taxon>Alveolata</taxon>
        <taxon>Apicomplexa</taxon>
        <taxon>Aconoidasida</taxon>
        <taxon>Piroplasmida</taxon>
        <taxon>Theileriidae</taxon>
        <taxon>Theileria</taxon>
    </lineage>
</organism>
<keyword evidence="3" id="KW-1185">Reference proteome</keyword>
<keyword evidence="1" id="KW-0732">Signal</keyword>
<dbReference type="GeneID" id="3502368"/>
<dbReference type="OMA" id="NATFGEF"/>
<dbReference type="eggNOG" id="ENOG502QXMA">
    <property type="taxonomic scope" value="Eukaryota"/>
</dbReference>
<dbReference type="AlphaFoldDB" id="Q4N424"/>